<name>A0A0W0VK47_9GAMM</name>
<dbReference type="OrthoDB" id="5648484at2"/>
<dbReference type="RefSeq" id="WP_058502056.1">
    <property type="nucleotide sequence ID" value="NZ_CAAAJA010000007.1"/>
</dbReference>
<evidence type="ECO:0000313" key="2">
    <source>
        <dbReference type="Proteomes" id="UP000054761"/>
    </source>
</evidence>
<accession>A0A0W0VK47</accession>
<dbReference type="EMBL" id="LNYH01000100">
    <property type="protein sequence ID" value="KTD20472.1"/>
    <property type="molecule type" value="Genomic_DNA"/>
</dbReference>
<comment type="caution">
    <text evidence="1">The sequence shown here is derived from an EMBL/GenBank/DDBJ whole genome shotgun (WGS) entry which is preliminary data.</text>
</comment>
<proteinExistence type="predicted"/>
<protein>
    <submittedName>
        <fullName evidence="1">Uncharacterized protein</fullName>
    </submittedName>
</protein>
<evidence type="ECO:0000313" key="1">
    <source>
        <dbReference type="EMBL" id="KTD20472.1"/>
    </source>
</evidence>
<dbReference type="AlphaFoldDB" id="A0A0W0VK47"/>
<dbReference type="PATRIC" id="fig|454.4.peg.1866"/>
<reference evidence="1 2" key="1">
    <citation type="submission" date="2015-11" db="EMBL/GenBank/DDBJ databases">
        <title>Genomic analysis of 38 Legionella species identifies large and diverse effector repertoires.</title>
        <authorList>
            <person name="Burstein D."/>
            <person name="Amaro F."/>
            <person name="Zusman T."/>
            <person name="Lifshitz Z."/>
            <person name="Cohen O."/>
            <person name="Gilbert J.A."/>
            <person name="Pupko T."/>
            <person name="Shuman H.A."/>
            <person name="Segal G."/>
        </authorList>
    </citation>
    <scope>NUCLEOTIDE SEQUENCE [LARGE SCALE GENOMIC DNA]</scope>
    <source>
        <strain evidence="1 2">Bercovier 4</strain>
    </source>
</reference>
<organism evidence="1 2">
    <name type="scientific">Legionella israelensis</name>
    <dbReference type="NCBI Taxonomy" id="454"/>
    <lineage>
        <taxon>Bacteria</taxon>
        <taxon>Pseudomonadati</taxon>
        <taxon>Pseudomonadota</taxon>
        <taxon>Gammaproteobacteria</taxon>
        <taxon>Legionellales</taxon>
        <taxon>Legionellaceae</taxon>
        <taxon>Legionella</taxon>
    </lineage>
</organism>
<sequence>MKLNETSVKKLCGEAKEAVVFGFGKYQYKELCEEINKLGIKAVHSDDYEYKHEVDKNAPYSPFRYFKFILNDLLIENYKRQQKGEPIIPLFFVVGLNENEYDKKQIAERQDHYDKWVTLTELRRCYKLVSEFGDEITDIAKNTFQFVKLVSKENTYQLQAVDPFWRDEQWKAAWEERKKNPDVPRNTPHKHIFWRETFEKLLKESSPIKDSSPNEPSHYKKT</sequence>
<dbReference type="Proteomes" id="UP000054761">
    <property type="component" value="Unassembled WGS sequence"/>
</dbReference>
<gene>
    <name evidence="1" type="ORF">Lisr_1717</name>
</gene>
<keyword evidence="2" id="KW-1185">Reference proteome</keyword>